<dbReference type="EMBL" id="CAJVPM010005644">
    <property type="protein sequence ID" value="CAG8526424.1"/>
    <property type="molecule type" value="Genomic_DNA"/>
</dbReference>
<evidence type="ECO:0000313" key="2">
    <source>
        <dbReference type="Proteomes" id="UP000789860"/>
    </source>
</evidence>
<keyword evidence="2" id="KW-1185">Reference proteome</keyword>
<feature type="non-terminal residue" evidence="1">
    <location>
        <position position="1"/>
    </location>
</feature>
<protein>
    <submittedName>
        <fullName evidence="1">7804_t:CDS:1</fullName>
    </submittedName>
</protein>
<dbReference type="Proteomes" id="UP000789860">
    <property type="component" value="Unassembled WGS sequence"/>
</dbReference>
<sequence>DEEEIENAIVLRLEIIVVRKIIAYILIFLIEWSTVVIYFISQMVKFDNIWIYTLAVVTSNSSGIGNTILYITYENWTNKYSSPKNSVDPNDSNQNTNKSSNATSKDLESND</sequence>
<proteinExistence type="predicted"/>
<gene>
    <name evidence="1" type="ORF">SCALOS_LOCUS4277</name>
</gene>
<comment type="caution">
    <text evidence="1">The sequence shown here is derived from an EMBL/GenBank/DDBJ whole genome shotgun (WGS) entry which is preliminary data.</text>
</comment>
<reference evidence="1" key="1">
    <citation type="submission" date="2021-06" db="EMBL/GenBank/DDBJ databases">
        <authorList>
            <person name="Kallberg Y."/>
            <person name="Tangrot J."/>
            <person name="Rosling A."/>
        </authorList>
    </citation>
    <scope>NUCLEOTIDE SEQUENCE</scope>
    <source>
        <strain evidence="1">AU212A</strain>
    </source>
</reference>
<name>A0ACA9LEP3_9GLOM</name>
<accession>A0ACA9LEP3</accession>
<evidence type="ECO:0000313" key="1">
    <source>
        <dbReference type="EMBL" id="CAG8526424.1"/>
    </source>
</evidence>
<organism evidence="1 2">
    <name type="scientific">Scutellospora calospora</name>
    <dbReference type="NCBI Taxonomy" id="85575"/>
    <lineage>
        <taxon>Eukaryota</taxon>
        <taxon>Fungi</taxon>
        <taxon>Fungi incertae sedis</taxon>
        <taxon>Mucoromycota</taxon>
        <taxon>Glomeromycotina</taxon>
        <taxon>Glomeromycetes</taxon>
        <taxon>Diversisporales</taxon>
        <taxon>Gigasporaceae</taxon>
        <taxon>Scutellospora</taxon>
    </lineage>
</organism>